<proteinExistence type="predicted"/>
<evidence type="ECO:0000256" key="1">
    <source>
        <dbReference type="ARBA" id="ARBA00022679"/>
    </source>
</evidence>
<evidence type="ECO:0000256" key="3">
    <source>
        <dbReference type="ARBA" id="ARBA00023012"/>
    </source>
</evidence>
<dbReference type="Pfam" id="PF07730">
    <property type="entry name" value="HisKA_3"/>
    <property type="match status" value="1"/>
</dbReference>
<evidence type="ECO:0000313" key="7">
    <source>
        <dbReference type="Proteomes" id="UP000478836"/>
    </source>
</evidence>
<dbReference type="InterPro" id="IPR036890">
    <property type="entry name" value="HATPase_C_sf"/>
</dbReference>
<feature type="transmembrane region" description="Helical" evidence="4">
    <location>
        <begin position="90"/>
        <end position="108"/>
    </location>
</feature>
<dbReference type="Gene3D" id="3.30.565.10">
    <property type="entry name" value="Histidine kinase-like ATPase, C-terminal domain"/>
    <property type="match status" value="1"/>
</dbReference>
<keyword evidence="2 6" id="KW-0418">Kinase</keyword>
<comment type="caution">
    <text evidence="6">The sequence shown here is derived from an EMBL/GenBank/DDBJ whole genome shotgun (WGS) entry which is preliminary data.</text>
</comment>
<keyword evidence="3" id="KW-0902">Two-component regulatory system</keyword>
<evidence type="ECO:0000313" key="6">
    <source>
        <dbReference type="EMBL" id="KAB1862376.1"/>
    </source>
</evidence>
<organism evidence="6 7">
    <name type="scientific">Microbacterium algeriense</name>
    <dbReference type="NCBI Taxonomy" id="2615184"/>
    <lineage>
        <taxon>Bacteria</taxon>
        <taxon>Bacillati</taxon>
        <taxon>Actinomycetota</taxon>
        <taxon>Actinomycetes</taxon>
        <taxon>Micrococcales</taxon>
        <taxon>Microbacteriaceae</taxon>
        <taxon>Microbacterium</taxon>
    </lineage>
</organism>
<keyword evidence="1" id="KW-0808">Transferase</keyword>
<name>A0ABQ6V3C9_9MICO</name>
<dbReference type="InterPro" id="IPR050482">
    <property type="entry name" value="Sensor_HK_TwoCompSys"/>
</dbReference>
<protein>
    <submittedName>
        <fullName evidence="6">Histidine kinase</fullName>
    </submittedName>
</protein>
<keyword evidence="7" id="KW-1185">Reference proteome</keyword>
<evidence type="ECO:0000256" key="4">
    <source>
        <dbReference type="SAM" id="Phobius"/>
    </source>
</evidence>
<keyword evidence="4" id="KW-1133">Transmembrane helix</keyword>
<dbReference type="GeneID" id="77477816"/>
<feature type="transmembrane region" description="Helical" evidence="4">
    <location>
        <begin position="140"/>
        <end position="160"/>
    </location>
</feature>
<dbReference type="EMBL" id="WAAO01000003">
    <property type="protein sequence ID" value="KAB1862376.1"/>
    <property type="molecule type" value="Genomic_DNA"/>
</dbReference>
<dbReference type="Proteomes" id="UP000478836">
    <property type="component" value="Unassembled WGS sequence"/>
</dbReference>
<feature type="transmembrane region" description="Helical" evidence="4">
    <location>
        <begin position="27"/>
        <end position="48"/>
    </location>
</feature>
<accession>A0ABQ6V3C9</accession>
<dbReference type="RefSeq" id="WP_017204576.1">
    <property type="nucleotide sequence ID" value="NZ_CBDRDE010000002.1"/>
</dbReference>
<keyword evidence="4" id="KW-0812">Transmembrane</keyword>
<dbReference type="InterPro" id="IPR011712">
    <property type="entry name" value="Sig_transdc_His_kin_sub3_dim/P"/>
</dbReference>
<dbReference type="GO" id="GO:0016301">
    <property type="term" value="F:kinase activity"/>
    <property type="evidence" value="ECO:0007669"/>
    <property type="project" value="UniProtKB-KW"/>
</dbReference>
<keyword evidence="4" id="KW-0472">Membrane</keyword>
<gene>
    <name evidence="6" type="ORF">F6A08_15210</name>
</gene>
<feature type="domain" description="Signal transduction histidine kinase subgroup 3 dimerisation and phosphoacceptor" evidence="5">
    <location>
        <begin position="208"/>
        <end position="273"/>
    </location>
</feature>
<feature type="transmembrane region" description="Helical" evidence="4">
    <location>
        <begin position="54"/>
        <end position="78"/>
    </location>
</feature>
<evidence type="ECO:0000259" key="5">
    <source>
        <dbReference type="Pfam" id="PF07730"/>
    </source>
</evidence>
<dbReference type="PANTHER" id="PTHR24421:SF63">
    <property type="entry name" value="SENSOR HISTIDINE KINASE DESK"/>
    <property type="match status" value="1"/>
</dbReference>
<evidence type="ECO:0000256" key="2">
    <source>
        <dbReference type="ARBA" id="ARBA00022777"/>
    </source>
</evidence>
<dbReference type="PANTHER" id="PTHR24421">
    <property type="entry name" value="NITRATE/NITRITE SENSOR PROTEIN NARX-RELATED"/>
    <property type="match status" value="1"/>
</dbReference>
<reference evidence="7" key="1">
    <citation type="submission" date="2019-09" db="EMBL/GenBank/DDBJ databases">
        <title>Whole genome sequencing of Microbacterium maritypicum.</title>
        <authorList>
            <person name="Lenchi N."/>
        </authorList>
    </citation>
    <scope>NUCLEOTIDE SEQUENCE [LARGE SCALE GENOMIC DNA]</scope>
    <source>
        <strain evidence="7">G1</strain>
    </source>
</reference>
<feature type="transmembrane region" description="Helical" evidence="4">
    <location>
        <begin position="166"/>
        <end position="187"/>
    </location>
</feature>
<dbReference type="Gene3D" id="1.20.5.1930">
    <property type="match status" value="1"/>
</dbReference>
<sequence>MSSIPPSSVAEPALGARQLARGITATWWYTVTAVLFIELMLVVAWAGIAAAEDVSGGVVLFVGIGGVVWCASTLMLLVHYRRRVDSGPEAMWRSLAVPFLVAAAYGLTAGALVSSWQLAAMPIVQFFVLLSWPRGVRVRVVLAATLILAALAVVDSAAGLNGGLPWWIPVVYGALLPGMSVSSLWWWDVLVTLDRARASEAKLAATQERLRVATDVHDLQGHHLQVVALQLELAERLLPIDADAGMEQLRAARVSVDEARQGTRDLATRFRSVPLGDELANARDLLVAAGLEVEAAIDADADAAPASALGPVIRETTTNVLRHGAGRRARLLLTRTTDSWRYEIGNDTVPGAELEHDGSGLDGIRRRIEEARGTLEVRREADEFVVVVTVPAETEEGR</sequence>